<comment type="caution">
    <text evidence="1">The sequence shown here is derived from an EMBL/GenBank/DDBJ whole genome shotgun (WGS) entry which is preliminary data.</text>
</comment>
<name>A0AAW0I7E6_MYOGA</name>
<dbReference type="Proteomes" id="UP001488838">
    <property type="component" value="Unassembled WGS sequence"/>
</dbReference>
<reference evidence="1 2" key="1">
    <citation type="journal article" date="2023" name="bioRxiv">
        <title>Conserved and derived expression patterns and positive selection on dental genes reveal complex evolutionary context of ever-growing rodent molars.</title>
        <authorList>
            <person name="Calamari Z.T."/>
            <person name="Song A."/>
            <person name="Cohen E."/>
            <person name="Akter M."/>
            <person name="Roy R.D."/>
            <person name="Hallikas O."/>
            <person name="Christensen M.M."/>
            <person name="Li P."/>
            <person name="Marangoni P."/>
            <person name="Jernvall J."/>
            <person name="Klein O.D."/>
        </authorList>
    </citation>
    <scope>NUCLEOTIDE SEQUENCE [LARGE SCALE GENOMIC DNA]</scope>
    <source>
        <strain evidence="1">V071</strain>
    </source>
</reference>
<proteinExistence type="predicted"/>
<accession>A0AAW0I7E6</accession>
<protein>
    <submittedName>
        <fullName evidence="1">Uncharacterized protein</fullName>
    </submittedName>
</protein>
<dbReference type="EMBL" id="JBBHLL010000201">
    <property type="protein sequence ID" value="KAK7810189.1"/>
    <property type="molecule type" value="Genomic_DNA"/>
</dbReference>
<gene>
    <name evidence="1" type="ORF">U0070_010353</name>
</gene>
<evidence type="ECO:0000313" key="1">
    <source>
        <dbReference type="EMBL" id="KAK7810189.1"/>
    </source>
</evidence>
<sequence>MRQTSRLSWLTMRKKMVMVERKTSKMMKNENFRWILQTMANSASMMSFKSKGCLKPKVLCSESSLLVSFDFCCKDQLYQL</sequence>
<dbReference type="AlphaFoldDB" id="A0AAW0I7E6"/>
<evidence type="ECO:0000313" key="2">
    <source>
        <dbReference type="Proteomes" id="UP001488838"/>
    </source>
</evidence>
<organism evidence="1 2">
    <name type="scientific">Myodes glareolus</name>
    <name type="common">Bank vole</name>
    <name type="synonym">Clethrionomys glareolus</name>
    <dbReference type="NCBI Taxonomy" id="447135"/>
    <lineage>
        <taxon>Eukaryota</taxon>
        <taxon>Metazoa</taxon>
        <taxon>Chordata</taxon>
        <taxon>Craniata</taxon>
        <taxon>Vertebrata</taxon>
        <taxon>Euteleostomi</taxon>
        <taxon>Mammalia</taxon>
        <taxon>Eutheria</taxon>
        <taxon>Euarchontoglires</taxon>
        <taxon>Glires</taxon>
        <taxon>Rodentia</taxon>
        <taxon>Myomorpha</taxon>
        <taxon>Muroidea</taxon>
        <taxon>Cricetidae</taxon>
        <taxon>Arvicolinae</taxon>
        <taxon>Myodes</taxon>
    </lineage>
</organism>
<keyword evidence="2" id="KW-1185">Reference proteome</keyword>